<organism evidence="1 2">
    <name type="scientific">Roseovarius atlanticus</name>
    <dbReference type="NCBI Taxonomy" id="1641875"/>
    <lineage>
        <taxon>Bacteria</taxon>
        <taxon>Pseudomonadati</taxon>
        <taxon>Pseudomonadota</taxon>
        <taxon>Alphaproteobacteria</taxon>
        <taxon>Rhodobacterales</taxon>
        <taxon>Roseobacteraceae</taxon>
        <taxon>Roseovarius</taxon>
    </lineage>
</organism>
<accession>A0A0T5NNL3</accession>
<dbReference type="EMBL" id="LAXJ01000029">
    <property type="protein sequence ID" value="KRS10585.1"/>
    <property type="molecule type" value="Genomic_DNA"/>
</dbReference>
<keyword evidence="1" id="KW-0969">Cilium</keyword>
<sequence>MKIMTAFRNLDSHGQHRGPEVIEEEAKKIADRVTRFPPDLVHLEASVSQTRGKTRIRASLRLQLPSGVIAAQEEGYVIEPVLRKAFADLLRRLNRHLARLTHEPEWKRPRRRAKLGKLLPTASTQAEADRRALYFDLVDDHLDDLYNYVRRELTYLENSGAVPFGGLGPEELVDAVVIAGLEQFDTRPERLSIADWLRKLAIQTVDKEAKRLSGTLPENVEILEEEPEVPAEEPTESDQEMFEFYQPDDVLLLEDIIADEETVDLEGRVASHERQMAVQRALSDLPPLWRNVLYCLHTDEVTGEEAADILELDDEELLRIEKEALDSLRSRLSEVWKTPLDTSKHAGSALKKELAQVSHIPMPLRHRERLADGLKPQLKAKTPLEV</sequence>
<dbReference type="AlphaFoldDB" id="A0A0T5NNL3"/>
<dbReference type="Gene3D" id="1.20.140.160">
    <property type="match status" value="1"/>
</dbReference>
<dbReference type="OrthoDB" id="7596454at2"/>
<protein>
    <submittedName>
        <fullName evidence="1">Flagellar biosynthesis protein FliA</fullName>
    </submittedName>
</protein>
<keyword evidence="1" id="KW-0282">Flagellum</keyword>
<evidence type="ECO:0000313" key="2">
    <source>
        <dbReference type="Proteomes" id="UP000051295"/>
    </source>
</evidence>
<reference evidence="1 2" key="1">
    <citation type="submission" date="2015-04" db="EMBL/GenBank/DDBJ databases">
        <title>The draft genome sequence of Roseovarius sp.R12b.</title>
        <authorList>
            <person name="Li G."/>
            <person name="Lai Q."/>
            <person name="Shao Z."/>
            <person name="Yan P."/>
        </authorList>
    </citation>
    <scope>NUCLEOTIDE SEQUENCE [LARGE SCALE GENOMIC DNA]</scope>
    <source>
        <strain evidence="1 2">R12B</strain>
    </source>
</reference>
<dbReference type="SUPFAM" id="SSF69754">
    <property type="entry name" value="Ribosome binding protein Y (YfiA homologue)"/>
    <property type="match status" value="1"/>
</dbReference>
<dbReference type="InterPro" id="IPR036567">
    <property type="entry name" value="RHF-like"/>
</dbReference>
<proteinExistence type="predicted"/>
<keyword evidence="2" id="KW-1185">Reference proteome</keyword>
<dbReference type="Gene3D" id="3.30.160.100">
    <property type="entry name" value="Ribosome hibernation promotion factor-like"/>
    <property type="match status" value="1"/>
</dbReference>
<dbReference type="Proteomes" id="UP000051295">
    <property type="component" value="Unassembled WGS sequence"/>
</dbReference>
<keyword evidence="1" id="KW-0966">Cell projection</keyword>
<dbReference type="PATRIC" id="fig|1641875.4.peg.2699"/>
<gene>
    <name evidence="1" type="ORF">XM53_20675</name>
</gene>
<dbReference type="STRING" id="1641875.XM53_20675"/>
<dbReference type="SUPFAM" id="SSF88659">
    <property type="entry name" value="Sigma3 and sigma4 domains of RNA polymerase sigma factors"/>
    <property type="match status" value="1"/>
</dbReference>
<evidence type="ECO:0000313" key="1">
    <source>
        <dbReference type="EMBL" id="KRS10585.1"/>
    </source>
</evidence>
<dbReference type="RefSeq" id="WP_057796698.1">
    <property type="nucleotide sequence ID" value="NZ_LAXJ01000029.1"/>
</dbReference>
<name>A0A0T5NNL3_9RHOB</name>
<comment type="caution">
    <text evidence="1">The sequence shown here is derived from an EMBL/GenBank/DDBJ whole genome shotgun (WGS) entry which is preliminary data.</text>
</comment>
<dbReference type="InterPro" id="IPR013324">
    <property type="entry name" value="RNA_pol_sigma_r3/r4-like"/>
</dbReference>